<dbReference type="SUPFAM" id="SSF69318">
    <property type="entry name" value="Integrin alpha N-terminal domain"/>
    <property type="match status" value="3"/>
</dbReference>
<dbReference type="InterPro" id="IPR027039">
    <property type="entry name" value="Crtac1"/>
</dbReference>
<reference evidence="4" key="1">
    <citation type="journal article" date="2019" name="Int. J. Syst. Evol. Microbiol.">
        <title>The Global Catalogue of Microorganisms (GCM) 10K type strain sequencing project: providing services to taxonomists for standard genome sequencing and annotation.</title>
        <authorList>
            <consortium name="The Broad Institute Genomics Platform"/>
            <consortium name="The Broad Institute Genome Sequencing Center for Infectious Disease"/>
            <person name="Wu L."/>
            <person name="Ma J."/>
        </authorList>
    </citation>
    <scope>NUCLEOTIDE SEQUENCE [LARGE SCALE GENOMIC DNA]</scope>
    <source>
        <strain evidence="4">DT92</strain>
    </source>
</reference>
<dbReference type="Pfam" id="PF13517">
    <property type="entry name" value="FG-GAP_3"/>
    <property type="match status" value="4"/>
</dbReference>
<evidence type="ECO:0000259" key="2">
    <source>
        <dbReference type="Pfam" id="PF07593"/>
    </source>
</evidence>
<dbReference type="PANTHER" id="PTHR16026">
    <property type="entry name" value="CARTILAGE ACIDIC PROTEIN 1"/>
    <property type="match status" value="1"/>
</dbReference>
<dbReference type="InterPro" id="IPR011519">
    <property type="entry name" value="UnbV_ASPIC"/>
</dbReference>
<dbReference type="RefSeq" id="WP_378319716.1">
    <property type="nucleotide sequence ID" value="NZ_JBHUHY010000004.1"/>
</dbReference>
<evidence type="ECO:0000313" key="3">
    <source>
        <dbReference type="EMBL" id="MFD2186721.1"/>
    </source>
</evidence>
<dbReference type="InterPro" id="IPR013517">
    <property type="entry name" value="FG-GAP"/>
</dbReference>
<keyword evidence="4" id="KW-1185">Reference proteome</keyword>
<protein>
    <submittedName>
        <fullName evidence="3">VCBS repeat-containing protein</fullName>
    </submittedName>
</protein>
<organism evidence="3 4">
    <name type="scientific">Aquimarina celericrescens</name>
    <dbReference type="NCBI Taxonomy" id="1964542"/>
    <lineage>
        <taxon>Bacteria</taxon>
        <taxon>Pseudomonadati</taxon>
        <taxon>Bacteroidota</taxon>
        <taxon>Flavobacteriia</taxon>
        <taxon>Flavobacteriales</taxon>
        <taxon>Flavobacteriaceae</taxon>
        <taxon>Aquimarina</taxon>
    </lineage>
</organism>
<evidence type="ECO:0000313" key="4">
    <source>
        <dbReference type="Proteomes" id="UP001597344"/>
    </source>
</evidence>
<dbReference type="PANTHER" id="PTHR16026:SF0">
    <property type="entry name" value="CARTILAGE ACIDIC PROTEIN 1"/>
    <property type="match status" value="1"/>
</dbReference>
<name>A0ABW5AVH8_9FLAO</name>
<comment type="caution">
    <text evidence="3">The sequence shown here is derived from an EMBL/GenBank/DDBJ whole genome shotgun (WGS) entry which is preliminary data.</text>
</comment>
<dbReference type="Gene3D" id="2.130.10.130">
    <property type="entry name" value="Integrin alpha, N-terminal"/>
    <property type="match status" value="3"/>
</dbReference>
<feature type="domain" description="ASPIC/UnbV" evidence="2">
    <location>
        <begin position="507"/>
        <end position="573"/>
    </location>
</feature>
<keyword evidence="1" id="KW-0732">Signal</keyword>
<dbReference type="Pfam" id="PF07593">
    <property type="entry name" value="UnbV_ASPIC"/>
    <property type="match status" value="1"/>
</dbReference>
<proteinExistence type="predicted"/>
<dbReference type="EMBL" id="JBHUHY010000004">
    <property type="protein sequence ID" value="MFD2186721.1"/>
    <property type="molecule type" value="Genomic_DNA"/>
</dbReference>
<dbReference type="Proteomes" id="UP001597344">
    <property type="component" value="Unassembled WGS sequence"/>
</dbReference>
<gene>
    <name evidence="3" type="ORF">ACFSJT_07950</name>
</gene>
<dbReference type="InterPro" id="IPR028994">
    <property type="entry name" value="Integrin_alpha_N"/>
</dbReference>
<sequence>MKSKLFTLLPSKHTGISFVNQLQESPELNILTYLYYYNGAGVAVGDFNNDELEDLYFISNQGENRLYINRGKLKFEESTSDILRDSTGWSTGVTVVDINNDGLQDIYICKIGTYKGIKGENKLFVNQGVDKEGIPSFKEEASLYNLNISSFSTQASFFDYDLDGDLDMYLLNHSVHPNRTYGRGSKRKQIDSLSGDRFYQNNNGKFKDISIQTQIYQGAIGYGLGISTSDINNDGYPDIYVANDFFENDYLYINKKNGTFKEVISTKQNIIQHTSHFSMGVDIADINNDGLTDILTLDMLPEDLKTYKSSGTEYSFSIYNQYLKNGYQPQYMQNTLQLNRGKSKFSEIAFYAGIAATEWSWAPLIADYDNDGFKDIFISNGIKGATNDMDFISFIANDNIQKRIQTGMDKEDLALINELPDKKTINYFYHNSGDMTFKNTSNAWSETIPSYSNGAIYSDLDNDGDLDIVTNNINEKAFLYENRSDQLSVQNNFIKLKLKGNKSNPDAVGAKVFIYTKDKTQISEVFRTRGYLSSVTSVQHFGLGNSKTVDSIRVLWPDGYSSIKKNIKANQLLFLDIKEEVFLQENEKNPLGVRENNNIGLRVKHQDYETKDFSIEPLAPYASSNEGPHITVIDVNKDGLEDVFIPGGRFKSASLFLQQADGEFIKSEQPDFGLFKRYEDIDQSFFDVDQDGDLDLLTVYGGNESYSNYQSAPALFINDQGTFKRQSEAFPDITINAAIVTKSDIDADGDIDIFIGSNAVPGKYGLVPKNYLFKNMGDGTFKEVTSTAALELYTLGNVSDAKFVDINNDMFDDLILIGHYMPITIMLNDGKGNFNREHNTSLKNTNGWWNAIEVHDMDQDGDLDIIAGNWGLNSRLSASIEEPIQLYLSDFDDNGKIDPIVTYFYKGKETPIATKDELVKQIPELNKKYLSYTTFAEADFQDYFSISKVKKAQKREVHILSTTYFENKGNLNFVAHKLPWEAQISSVHDILIDDINDDQYPDIILGGNTYEINTQLSRLDASYGVVLLNDKKNGFTSSEQPVFSVKGAVRSIEKIMVKEEEYLLFGINNDSLQVIKK</sequence>
<evidence type="ECO:0000256" key="1">
    <source>
        <dbReference type="ARBA" id="ARBA00022729"/>
    </source>
</evidence>
<accession>A0ABW5AVH8</accession>